<evidence type="ECO:0000259" key="2">
    <source>
        <dbReference type="Pfam" id="PF07435"/>
    </source>
</evidence>
<feature type="domain" description="Regulatory protein YycH" evidence="2">
    <location>
        <begin position="7"/>
        <end position="441"/>
    </location>
</feature>
<proteinExistence type="predicted"/>
<protein>
    <recommendedName>
        <fullName evidence="2">Regulatory protein YycH domain-containing protein</fullName>
    </recommendedName>
</protein>
<dbReference type="EMBL" id="LILB01000007">
    <property type="protein sequence ID" value="KOO48305.1"/>
    <property type="molecule type" value="Genomic_DNA"/>
</dbReference>
<dbReference type="InterPro" id="IPR009996">
    <property type="entry name" value="YycH"/>
</dbReference>
<dbReference type="Gene3D" id="3.10.450.310">
    <property type="match status" value="1"/>
</dbReference>
<dbReference type="CDD" id="cd15787">
    <property type="entry name" value="YycH_N"/>
    <property type="match status" value="1"/>
</dbReference>
<dbReference type="RefSeq" id="WP_053418438.1">
    <property type="nucleotide sequence ID" value="NZ_LILB01000007.1"/>
</dbReference>
<dbReference type="OrthoDB" id="2382185at2"/>
<organism evidence="3 4">
    <name type="scientific">Viridibacillus arvi</name>
    <dbReference type="NCBI Taxonomy" id="263475"/>
    <lineage>
        <taxon>Bacteria</taxon>
        <taxon>Bacillati</taxon>
        <taxon>Bacillota</taxon>
        <taxon>Bacilli</taxon>
        <taxon>Bacillales</taxon>
        <taxon>Caryophanaceae</taxon>
        <taxon>Viridibacillus</taxon>
    </lineage>
</organism>
<feature type="transmembrane region" description="Helical" evidence="1">
    <location>
        <begin position="12"/>
        <end position="31"/>
    </location>
</feature>
<comment type="caution">
    <text evidence="3">The sequence shown here is derived from an EMBL/GenBank/DDBJ whole genome shotgun (WGS) entry which is preliminary data.</text>
</comment>
<evidence type="ECO:0000313" key="3">
    <source>
        <dbReference type="EMBL" id="KOO48305.1"/>
    </source>
</evidence>
<dbReference type="Proteomes" id="UP000036867">
    <property type="component" value="Unassembled WGS sequence"/>
</dbReference>
<keyword evidence="4" id="KW-1185">Reference proteome</keyword>
<gene>
    <name evidence="3" type="ORF">AMD00_18025</name>
</gene>
<dbReference type="AlphaFoldDB" id="A0A0M0LB24"/>
<evidence type="ECO:0000256" key="1">
    <source>
        <dbReference type="SAM" id="Phobius"/>
    </source>
</evidence>
<sequence length="454" mass="52534">MGLKYVEQIKSIALFVLVFLSITLTFSIWTYKPNYDTIEPPKVFDSSIGKQLQMSDIIKPYRMLFHMNGKWKGTNENVKMESILSEMKKWELSDLTLVSNNLDDKKLNELIGMNNRMTLFYTGEIPFPVFLQNLLPTQNKKINEAAFNRMIIDWNKLNNSSMSNNELIVFFANSKNNKLYKAKIKVQSGKQFQSNVVTVAKSFPNYLEIEREGAKSFYLPTKAINMPKYTYIIEPDPVNSYKNALFSDPNIVKRSPDEVTGTEKYTDDKSLMTIDVTKKTLNFVNTSIVENKEKALESDLILNTFSFINEHGGWTGDFRYSEVDYGNQKVTYQMYLKDQPVFSDRSVTLTEISTYWDWGNGRISKYYRPYYQPVPIPLVRNDGKLMSGPEAIEKIKDRKDINFEDIEEIRSGFYLTKNANPNLFTLEPMWFYSINGKWEHLSPVIAGGDPIGLE</sequence>
<dbReference type="Pfam" id="PF07435">
    <property type="entry name" value="YycH"/>
    <property type="match status" value="1"/>
</dbReference>
<accession>A0A0M0LB24</accession>
<keyword evidence="1" id="KW-0472">Membrane</keyword>
<dbReference type="InterPro" id="IPR042274">
    <property type="entry name" value="YycH/YycI_2"/>
</dbReference>
<dbReference type="GeneID" id="301137995"/>
<keyword evidence="1" id="KW-0812">Transmembrane</keyword>
<dbReference type="Gene3D" id="3.30.310.160">
    <property type="entry name" value="YycH protein, domain 2"/>
    <property type="match status" value="1"/>
</dbReference>
<evidence type="ECO:0000313" key="4">
    <source>
        <dbReference type="Proteomes" id="UP000036867"/>
    </source>
</evidence>
<keyword evidence="1" id="KW-1133">Transmembrane helix</keyword>
<name>A0A0M0LB24_9BACL</name>
<dbReference type="STRING" id="263475.AMD00_18025"/>
<reference evidence="4" key="1">
    <citation type="submission" date="2015-08" db="EMBL/GenBank/DDBJ databases">
        <title>Fjat-10028 dsm 16317.</title>
        <authorList>
            <person name="Liu B."/>
            <person name="Wang J."/>
            <person name="Zhu Y."/>
            <person name="Liu G."/>
            <person name="Chen Q."/>
            <person name="Chen Z."/>
            <person name="Lan J."/>
            <person name="Che J."/>
            <person name="Ge C."/>
            <person name="Shi H."/>
            <person name="Pan Z."/>
            <person name="Liu X."/>
        </authorList>
    </citation>
    <scope>NUCLEOTIDE SEQUENCE [LARGE SCALE GENOMIC DNA]</scope>
    <source>
        <strain evidence="4">DSM 16317</strain>
    </source>
</reference>